<name>A0A812S9X2_9DINO</name>
<dbReference type="OrthoDB" id="436881at2759"/>
<evidence type="ECO:0000313" key="2">
    <source>
        <dbReference type="EMBL" id="CAE7473777.1"/>
    </source>
</evidence>
<evidence type="ECO:0000313" key="3">
    <source>
        <dbReference type="Proteomes" id="UP000601435"/>
    </source>
</evidence>
<feature type="compositionally biased region" description="Basic and acidic residues" evidence="1">
    <location>
        <begin position="56"/>
        <end position="69"/>
    </location>
</feature>
<comment type="caution">
    <text evidence="2">The sequence shown here is derived from an EMBL/GenBank/DDBJ whole genome shotgun (WGS) entry which is preliminary data.</text>
</comment>
<dbReference type="EMBL" id="CAJNJA010021319">
    <property type="protein sequence ID" value="CAE7473777.1"/>
    <property type="molecule type" value="Genomic_DNA"/>
</dbReference>
<evidence type="ECO:0000256" key="1">
    <source>
        <dbReference type="SAM" id="MobiDB-lite"/>
    </source>
</evidence>
<dbReference type="AlphaFoldDB" id="A0A812S9X2"/>
<protein>
    <submittedName>
        <fullName evidence="2">Uncharacterized protein</fullName>
    </submittedName>
</protein>
<reference evidence="2" key="1">
    <citation type="submission" date="2021-02" db="EMBL/GenBank/DDBJ databases">
        <authorList>
            <person name="Dougan E. K."/>
            <person name="Rhodes N."/>
            <person name="Thang M."/>
            <person name="Chan C."/>
        </authorList>
    </citation>
    <scope>NUCLEOTIDE SEQUENCE</scope>
</reference>
<sequence>MEPHTPCTPSSDVKWLAMCFAADPVLKLSFRDLIHELELKDRVVQLTIRNEREEMESGKARRAESEVRKRITGQEGKMQSLKDQVARLSKQLQEQKAQATHEAARAGELDSREAALAQLLEASASQLAEKAAEARRFEELLLRQTRRATEAEEAQSTERSRSLPLRVPSGLLNLLGL</sequence>
<accession>A0A812S9X2</accession>
<keyword evidence="3" id="KW-1185">Reference proteome</keyword>
<dbReference type="Proteomes" id="UP000601435">
    <property type="component" value="Unassembled WGS sequence"/>
</dbReference>
<gene>
    <name evidence="2" type="ORF">SNEC2469_LOCUS13380</name>
</gene>
<proteinExistence type="predicted"/>
<organism evidence="2 3">
    <name type="scientific">Symbiodinium necroappetens</name>
    <dbReference type="NCBI Taxonomy" id="1628268"/>
    <lineage>
        <taxon>Eukaryota</taxon>
        <taxon>Sar</taxon>
        <taxon>Alveolata</taxon>
        <taxon>Dinophyceae</taxon>
        <taxon>Suessiales</taxon>
        <taxon>Symbiodiniaceae</taxon>
        <taxon>Symbiodinium</taxon>
    </lineage>
</organism>
<feature type="region of interest" description="Disordered" evidence="1">
    <location>
        <begin position="56"/>
        <end position="80"/>
    </location>
</feature>